<organism evidence="2 3">
    <name type="scientific">Francisella marina</name>
    <dbReference type="NCBI Taxonomy" id="2249302"/>
    <lineage>
        <taxon>Bacteria</taxon>
        <taxon>Pseudomonadati</taxon>
        <taxon>Pseudomonadota</taxon>
        <taxon>Gammaproteobacteria</taxon>
        <taxon>Thiotrichales</taxon>
        <taxon>Francisellaceae</taxon>
        <taxon>Francisella</taxon>
    </lineage>
</organism>
<reference evidence="2 3" key="1">
    <citation type="submission" date="2019-09" db="EMBL/GenBank/DDBJ databases">
        <title>Complete genome sequence of Francisella marina E103-15.</title>
        <authorList>
            <person name="Tekedar H.C."/>
            <person name="Griffin M.J."/>
            <person name="Waldbieser G.C."/>
            <person name="Soto E."/>
        </authorList>
    </citation>
    <scope>NUCLEOTIDE SEQUENCE [LARGE SCALE GENOMIC DNA]</scope>
    <source>
        <strain evidence="2 3">E103-15</strain>
    </source>
</reference>
<dbReference type="EMBL" id="CP043550">
    <property type="protein sequence ID" value="QEO57550.1"/>
    <property type="molecule type" value="Genomic_DNA"/>
</dbReference>
<dbReference type="InterPro" id="IPR006949">
    <property type="entry name" value="Barrel_Baseplate_J-like"/>
</dbReference>
<dbReference type="RefSeq" id="WP_149368730.1">
    <property type="nucleotide sequence ID" value="NZ_CP043550.1"/>
</dbReference>
<evidence type="ECO:0000313" key="3">
    <source>
        <dbReference type="Proteomes" id="UP000322509"/>
    </source>
</evidence>
<evidence type="ECO:0000259" key="1">
    <source>
        <dbReference type="Pfam" id="PF04865"/>
    </source>
</evidence>
<evidence type="ECO:0000313" key="2">
    <source>
        <dbReference type="EMBL" id="QEO57550.1"/>
    </source>
</evidence>
<dbReference type="Proteomes" id="UP000322509">
    <property type="component" value="Chromosome"/>
</dbReference>
<dbReference type="Pfam" id="PF04865">
    <property type="entry name" value="Baseplate_J"/>
    <property type="match status" value="1"/>
</dbReference>
<feature type="domain" description="Baseplate protein J-like barrel" evidence="1">
    <location>
        <begin position="94"/>
        <end position="173"/>
    </location>
</feature>
<keyword evidence="3" id="KW-1185">Reference proteome</keyword>
<name>A0ABX5ZH67_9GAMM</name>
<accession>A0ABX5ZH67</accession>
<gene>
    <name evidence="2" type="ORF">F0R74_06680</name>
</gene>
<sequence>MQFTDSGLVIQGFNAIFSDLREQLRLIYGNDIDITQNTPDGQRIAIFSTLIDDLQQAVLELSNNIDPNLSRGRWLDMLSKYCGIERKASTRSSVTMTITTDRILTLPQGYTVEDNNGNKWVTLSNYNLVAGANNVTFYAQEFGAISALANTITTQDTRVIGVLSVNNASSSVDGIDEENDIEFRQRRNNSTSKPSYSTVEGLKAELFNISGVSHAEVYENYTSAYDADYQLDSHSIWCVVQGGDNQEIVNSIGKERTLGCGMKGSQTGVYNHVLSFGTTQYNNTINILYDRPTFVDLYIVIDVTANPTGSIVDTQAIKDAIVSREFSLNEDLLVSSLNCLIYQSGSNFVVTDIQASDNNVTFSSSMVESDYDKILRIRDSNITINVI</sequence>
<protein>
    <recommendedName>
        <fullName evidence="1">Baseplate protein J-like barrel domain-containing protein</fullName>
    </recommendedName>
</protein>
<proteinExistence type="predicted"/>